<evidence type="ECO:0000256" key="2">
    <source>
        <dbReference type="ARBA" id="ARBA00022448"/>
    </source>
</evidence>
<evidence type="ECO:0000256" key="3">
    <source>
        <dbReference type="ARBA" id="ARBA00022729"/>
    </source>
</evidence>
<dbReference type="PANTHER" id="PTHR30222:SF17">
    <property type="entry name" value="SPERMIDINE_PUTRESCINE-BINDING PERIPLASMIC PROTEIN"/>
    <property type="match status" value="1"/>
</dbReference>
<dbReference type="EMBL" id="CP044222">
    <property type="protein sequence ID" value="QEW06739.1"/>
    <property type="molecule type" value="Genomic_DNA"/>
</dbReference>
<dbReference type="PRINTS" id="PR00909">
    <property type="entry name" value="SPERMDNBNDNG"/>
</dbReference>
<keyword evidence="4" id="KW-0574">Periplasm</keyword>
<gene>
    <name evidence="6" type="ORF">F5I99_09610</name>
</gene>
<dbReference type="PANTHER" id="PTHR30222">
    <property type="entry name" value="SPERMIDINE/PUTRESCINE-BINDING PERIPLASMIC PROTEIN"/>
    <property type="match status" value="1"/>
</dbReference>
<evidence type="ECO:0000256" key="1">
    <source>
        <dbReference type="ARBA" id="ARBA00004418"/>
    </source>
</evidence>
<dbReference type="Pfam" id="PF10518">
    <property type="entry name" value="TAT_signal"/>
    <property type="match status" value="1"/>
</dbReference>
<dbReference type="Gene3D" id="3.40.190.10">
    <property type="entry name" value="Periplasmic binding protein-like II"/>
    <property type="match status" value="2"/>
</dbReference>
<accession>A0A5J6LDN5</accession>
<evidence type="ECO:0000313" key="7">
    <source>
        <dbReference type="Proteomes" id="UP000325606"/>
    </source>
</evidence>
<protein>
    <submittedName>
        <fullName evidence="6">Extracellular solute-binding protein</fullName>
    </submittedName>
</protein>
<dbReference type="RefSeq" id="WP_151055473.1">
    <property type="nucleotide sequence ID" value="NZ_CP044222.1"/>
</dbReference>
<keyword evidence="3 5" id="KW-0732">Signal</keyword>
<feature type="signal peptide" evidence="5">
    <location>
        <begin position="1"/>
        <end position="31"/>
    </location>
</feature>
<sequence>MTVSRRQFLKGAAAAGTLAAATPFFINNALAASKELRIYAWAGYITDEMLADFKQKTGINATFTPYGTNDELMNSLRATDGTGFDIIMPTVDRVPGYIEYDLVQPLDTSRINWDGALDSAIAGSEVGGVVDGKRYFAPSDWGTEAICYNKELTNIDRNNLSYGDLWTPENGVGVTVRGHSALVGIGLWLEKAGKLPFPLLDSYKSEEAMRANFDVILKVATENKHMIAQFWSTENEAQGAFLANGAVIGQTWDSTAFNLIKAGEPMGYAAPKEGAMAWMEGFVIPKNANNVDAVYEFINWYYTPEAGAMFVKATGYNSTSKGASDLLPEETKQFFLDSYTEQDLNNLWWWPIQEPWYVALRNEYQDRYLSA</sequence>
<comment type="subcellular location">
    <subcellularLocation>
        <location evidence="1">Periplasm</location>
    </subcellularLocation>
</comment>
<dbReference type="AlphaFoldDB" id="A0A5J6LDN5"/>
<evidence type="ECO:0000256" key="4">
    <source>
        <dbReference type="ARBA" id="ARBA00022764"/>
    </source>
</evidence>
<dbReference type="Proteomes" id="UP000325606">
    <property type="component" value="Chromosome"/>
</dbReference>
<dbReference type="InterPro" id="IPR001188">
    <property type="entry name" value="Sperm_putr-bd"/>
</dbReference>
<dbReference type="NCBIfam" id="TIGR01409">
    <property type="entry name" value="TAT_signal_seq"/>
    <property type="match status" value="1"/>
</dbReference>
<dbReference type="InterPro" id="IPR019546">
    <property type="entry name" value="TAT_signal_bac_arc"/>
</dbReference>
<dbReference type="Pfam" id="PF13416">
    <property type="entry name" value="SBP_bac_8"/>
    <property type="match status" value="1"/>
</dbReference>
<proteinExistence type="predicted"/>
<dbReference type="PROSITE" id="PS51318">
    <property type="entry name" value="TAT"/>
    <property type="match status" value="1"/>
</dbReference>
<dbReference type="GO" id="GO:0015846">
    <property type="term" value="P:polyamine transport"/>
    <property type="evidence" value="ECO:0007669"/>
    <property type="project" value="InterPro"/>
</dbReference>
<keyword evidence="7" id="KW-1185">Reference proteome</keyword>
<reference evidence="6 7" key="1">
    <citation type="submission" date="2019-09" db="EMBL/GenBank/DDBJ databases">
        <title>Nitrincola iocasae sp. nov., a bacterium isolated from the sediment collected at a cold seep field in South China Sea.</title>
        <authorList>
            <person name="Zhang H."/>
            <person name="Wang H."/>
            <person name="Li C."/>
        </authorList>
    </citation>
    <scope>NUCLEOTIDE SEQUENCE [LARGE SCALE GENOMIC DNA]</scope>
    <source>
        <strain evidence="6 7">KXZD1103</strain>
    </source>
</reference>
<dbReference type="InterPro" id="IPR006311">
    <property type="entry name" value="TAT_signal"/>
</dbReference>
<dbReference type="InterPro" id="IPR006059">
    <property type="entry name" value="SBP"/>
</dbReference>
<dbReference type="KEGG" id="nik:F5I99_09610"/>
<evidence type="ECO:0000313" key="6">
    <source>
        <dbReference type="EMBL" id="QEW06739.1"/>
    </source>
</evidence>
<name>A0A5J6LDN5_9GAMM</name>
<dbReference type="GO" id="GO:0019808">
    <property type="term" value="F:polyamine binding"/>
    <property type="evidence" value="ECO:0007669"/>
    <property type="project" value="InterPro"/>
</dbReference>
<feature type="chain" id="PRO_5023945755" evidence="5">
    <location>
        <begin position="32"/>
        <end position="371"/>
    </location>
</feature>
<evidence type="ECO:0000256" key="5">
    <source>
        <dbReference type="SAM" id="SignalP"/>
    </source>
</evidence>
<dbReference type="GO" id="GO:0042597">
    <property type="term" value="C:periplasmic space"/>
    <property type="evidence" value="ECO:0007669"/>
    <property type="project" value="UniProtKB-SubCell"/>
</dbReference>
<organism evidence="6 7">
    <name type="scientific">Nitrincola iocasae</name>
    <dbReference type="NCBI Taxonomy" id="2614693"/>
    <lineage>
        <taxon>Bacteria</taxon>
        <taxon>Pseudomonadati</taxon>
        <taxon>Pseudomonadota</taxon>
        <taxon>Gammaproteobacteria</taxon>
        <taxon>Oceanospirillales</taxon>
        <taxon>Oceanospirillaceae</taxon>
        <taxon>Nitrincola</taxon>
    </lineage>
</organism>
<dbReference type="SUPFAM" id="SSF53850">
    <property type="entry name" value="Periplasmic binding protein-like II"/>
    <property type="match status" value="1"/>
</dbReference>
<keyword evidence="2" id="KW-0813">Transport</keyword>